<evidence type="ECO:0000313" key="2">
    <source>
        <dbReference type="EMBL" id="UWZ80317.1"/>
    </source>
</evidence>
<reference evidence="2" key="1">
    <citation type="journal article" date="2022" name="Environ. Microbiol.">
        <title>Geoalkalibacter halelectricus SAP #1 sp. nov. possessing extracellular electron transfer and mineral#reducing capabilities from a haloalkaline environment.</title>
        <authorList>
            <person name="Yadav S."/>
            <person name="Singh R."/>
            <person name="Sundharam S.S."/>
            <person name="Chaudhary S."/>
            <person name="Krishnamurthi S."/>
            <person name="Patil S.A."/>
        </authorList>
    </citation>
    <scope>NUCLEOTIDE SEQUENCE</scope>
    <source>
        <strain evidence="2">SAP-1</strain>
    </source>
</reference>
<evidence type="ECO:0000313" key="3">
    <source>
        <dbReference type="Proteomes" id="UP001060414"/>
    </source>
</evidence>
<dbReference type="Pfam" id="PF18765">
    <property type="entry name" value="Polbeta"/>
    <property type="match status" value="1"/>
</dbReference>
<evidence type="ECO:0000259" key="1">
    <source>
        <dbReference type="Pfam" id="PF18765"/>
    </source>
</evidence>
<dbReference type="InterPro" id="IPR043519">
    <property type="entry name" value="NT_sf"/>
</dbReference>
<sequence length="113" mass="13132">MDLAEDIKSEIVEKLKAVDPEKIILFGSRAWGRPSAESDIDLYVVTKDNFMPQTWSEKNRVYLKVARALQEIVRQYPTDLIVHTRPMHQKFMEMNSSFAREIAAKGQKLYESN</sequence>
<protein>
    <submittedName>
        <fullName evidence="2">Nucleotidyltransferase domain-containing protein</fullName>
    </submittedName>
</protein>
<organism evidence="2 3">
    <name type="scientific">Geoalkalibacter halelectricus</name>
    <dbReference type="NCBI Taxonomy" id="2847045"/>
    <lineage>
        <taxon>Bacteria</taxon>
        <taxon>Pseudomonadati</taxon>
        <taxon>Thermodesulfobacteriota</taxon>
        <taxon>Desulfuromonadia</taxon>
        <taxon>Desulfuromonadales</taxon>
        <taxon>Geoalkalibacteraceae</taxon>
        <taxon>Geoalkalibacter</taxon>
    </lineage>
</organism>
<keyword evidence="3" id="KW-1185">Reference proteome</keyword>
<dbReference type="Proteomes" id="UP001060414">
    <property type="component" value="Chromosome"/>
</dbReference>
<dbReference type="Gene3D" id="3.30.460.10">
    <property type="entry name" value="Beta Polymerase, domain 2"/>
    <property type="match status" value="1"/>
</dbReference>
<dbReference type="SUPFAM" id="SSF81301">
    <property type="entry name" value="Nucleotidyltransferase"/>
    <property type="match status" value="1"/>
</dbReference>
<dbReference type="CDD" id="cd05403">
    <property type="entry name" value="NT_KNTase_like"/>
    <property type="match status" value="1"/>
</dbReference>
<dbReference type="InterPro" id="IPR041633">
    <property type="entry name" value="Polbeta"/>
</dbReference>
<gene>
    <name evidence="2" type="ORF">L9S41_02680</name>
</gene>
<name>A0ABY5ZQU8_9BACT</name>
<dbReference type="EMBL" id="CP092109">
    <property type="protein sequence ID" value="UWZ80317.1"/>
    <property type="molecule type" value="Genomic_DNA"/>
</dbReference>
<dbReference type="InterPro" id="IPR052548">
    <property type="entry name" value="Type_VII_TA_antitoxin"/>
</dbReference>
<proteinExistence type="predicted"/>
<dbReference type="PANTHER" id="PTHR33933">
    <property type="entry name" value="NUCLEOTIDYLTRANSFERASE"/>
    <property type="match status" value="1"/>
</dbReference>
<dbReference type="PANTHER" id="PTHR33933:SF1">
    <property type="entry name" value="PROTEIN ADENYLYLTRANSFERASE MNTA-RELATED"/>
    <property type="match status" value="1"/>
</dbReference>
<dbReference type="RefSeq" id="WP_260748674.1">
    <property type="nucleotide sequence ID" value="NZ_CP092109.1"/>
</dbReference>
<feature type="domain" description="Polymerase beta nucleotidyltransferase" evidence="1">
    <location>
        <begin position="11"/>
        <end position="112"/>
    </location>
</feature>
<accession>A0ABY5ZQU8</accession>